<dbReference type="SUPFAM" id="SSF50475">
    <property type="entry name" value="FMN-binding split barrel"/>
    <property type="match status" value="1"/>
</dbReference>
<reference evidence="3 4" key="1">
    <citation type="journal article" date="2014" name="Genome Announc.">
        <title>Draft Genome Sequence of Lutibaculum baratangense Strain AMV1T, Isolated from a Mud Volcano in Andamans, India.</title>
        <authorList>
            <person name="Singh A."/>
            <person name="Sreenivas A."/>
            <person name="Sathyanarayana Reddy G."/>
            <person name="Pinnaka A.K."/>
            <person name="Shivaji S."/>
        </authorList>
    </citation>
    <scope>NUCLEOTIDE SEQUENCE [LARGE SCALE GENOMIC DNA]</scope>
    <source>
        <strain evidence="3 4">AMV1</strain>
    </source>
</reference>
<organism evidence="3 4">
    <name type="scientific">Lutibaculum baratangense AMV1</name>
    <dbReference type="NCBI Taxonomy" id="631454"/>
    <lineage>
        <taxon>Bacteria</taxon>
        <taxon>Pseudomonadati</taxon>
        <taxon>Pseudomonadota</taxon>
        <taxon>Alphaproteobacteria</taxon>
        <taxon>Hyphomicrobiales</taxon>
        <taxon>Tepidamorphaceae</taxon>
        <taxon>Lutibaculum</taxon>
    </lineage>
</organism>
<dbReference type="EMBL" id="AWXZ01000017">
    <property type="protein sequence ID" value="ESR25990.1"/>
    <property type="molecule type" value="Genomic_DNA"/>
</dbReference>
<dbReference type="InterPro" id="IPR055343">
    <property type="entry name" value="CREG_beta-barrel"/>
</dbReference>
<evidence type="ECO:0000313" key="4">
    <source>
        <dbReference type="Proteomes" id="UP000017819"/>
    </source>
</evidence>
<dbReference type="GO" id="GO:0005737">
    <property type="term" value="C:cytoplasm"/>
    <property type="evidence" value="ECO:0007669"/>
    <property type="project" value="UniProtKB-ARBA"/>
</dbReference>
<comment type="caution">
    <text evidence="3">The sequence shown here is derived from an EMBL/GenBank/DDBJ whole genome shotgun (WGS) entry which is preliminary data.</text>
</comment>
<evidence type="ECO:0000313" key="3">
    <source>
        <dbReference type="EMBL" id="ESR25990.1"/>
    </source>
</evidence>
<dbReference type="AlphaFoldDB" id="V4RS87"/>
<evidence type="ECO:0000259" key="1">
    <source>
        <dbReference type="Pfam" id="PF10615"/>
    </source>
</evidence>
<dbReference type="Proteomes" id="UP000017819">
    <property type="component" value="Unassembled WGS sequence"/>
</dbReference>
<dbReference type="InterPro" id="IPR012349">
    <property type="entry name" value="Split_barrel_FMN-bd"/>
</dbReference>
<dbReference type="PATRIC" id="fig|631454.5.peg.1310"/>
<feature type="domain" description="CREG-like beta-barrel" evidence="2">
    <location>
        <begin position="32"/>
        <end position="169"/>
    </location>
</feature>
<dbReference type="PANTHER" id="PTHR13343">
    <property type="entry name" value="CREG1 PROTEIN"/>
    <property type="match status" value="1"/>
</dbReference>
<name>V4RS87_9HYPH</name>
<proteinExistence type="predicted"/>
<sequence length="260" mass="27412">MCRVIGASVKSLEVNAMDAAKDELYDPVPPIRRVMRLARTGGLATLGPDGHPFASLVTVATLPAGEPVLLLSGLAVHTRNLEADPRASLLLVAPGGEGGDPLAGARVTVTGRIVPAEDKALARARFLARHPEAEAYAGFADFGFYRLACDSAHLVAGFGRIHAVPAGEFLVPDGCADLQATEAGAVAHMNEDHLDALELYATRLLGEEPGPWRLSGLDALGLDLVCGVRSARLDFEEPLTRPADLRPVLVQLAKDARAHE</sequence>
<keyword evidence="4" id="KW-1185">Reference proteome</keyword>
<gene>
    <name evidence="3" type="ORF">N177_1325</name>
</gene>
<dbReference type="eggNOG" id="COG0748">
    <property type="taxonomic scope" value="Bacteria"/>
</dbReference>
<dbReference type="InterPro" id="IPR019595">
    <property type="entry name" value="DUF2470"/>
</dbReference>
<dbReference type="Gene3D" id="2.30.110.10">
    <property type="entry name" value="Electron Transport, Fmn-binding Protein, Chain A"/>
    <property type="match status" value="1"/>
</dbReference>
<feature type="domain" description="DUF2470" evidence="1">
    <location>
        <begin position="183"/>
        <end position="252"/>
    </location>
</feature>
<dbReference type="Pfam" id="PF10615">
    <property type="entry name" value="DUF2470"/>
    <property type="match status" value="1"/>
</dbReference>
<protein>
    <submittedName>
        <fullName evidence="3">Putative heme iron utilization protein</fullName>
    </submittedName>
</protein>
<accession>V4RS87</accession>
<dbReference type="InterPro" id="IPR037119">
    <property type="entry name" value="Haem_oxidase_HugZ-like_sf"/>
</dbReference>
<dbReference type="Pfam" id="PF13883">
    <property type="entry name" value="CREG_beta-barrel"/>
    <property type="match status" value="1"/>
</dbReference>
<dbReference type="Gene3D" id="3.20.180.10">
    <property type="entry name" value="PNP-oxidase-like"/>
    <property type="match status" value="1"/>
</dbReference>
<evidence type="ECO:0000259" key="2">
    <source>
        <dbReference type="Pfam" id="PF13883"/>
    </source>
</evidence>
<dbReference type="PANTHER" id="PTHR13343:SF17">
    <property type="entry name" value="CELLULAR REPRESSOR OF E1A-STIMULATED GENES, ISOFORM A"/>
    <property type="match status" value="1"/>
</dbReference>
<dbReference type="STRING" id="631454.N177_1325"/>